<feature type="compositionally biased region" description="Acidic residues" evidence="2">
    <location>
        <begin position="261"/>
        <end position="271"/>
    </location>
</feature>
<feature type="compositionally biased region" description="Acidic residues" evidence="2">
    <location>
        <begin position="231"/>
        <end position="243"/>
    </location>
</feature>
<dbReference type="Proteomes" id="UP000034883">
    <property type="component" value="Chromosome"/>
</dbReference>
<dbReference type="InterPro" id="IPR009003">
    <property type="entry name" value="Peptidase_S1_PA"/>
</dbReference>
<keyword evidence="1" id="KW-1015">Disulfide bond</keyword>
<sequence length="416" mass="44392">MATAAGAVLGLGTGALGCASERAPEVAEEEIIGGVAANSPSLDAIGSLGLMSPYGSIEPFCTATLVGQETVLTARHCSELFDSGMYTGYGYRIVFAMGPDGYAPRRTVEVVASTELPRGEQQSFVGYWRDIAALHLDTPITDITPARMVALTDRDIGKEFAVIGYGMRNNAGEYGIRRAGTVELRAREGRIFEMIFGSYEAFREWLVGQGHFGVILDRAALERELGITFPAEDEDGGPPDEGDAGPPPDEGDAGVPGDGGPPDDGDAGPDDYYEQLYRQYYETTYLIPEYEAWVGNTEGDAQICHGDSGGPLTRVVNGQLRVFGVASWGIHSREMYCNYGGMYAVFGQESLDAANQARRWRDPCGDATVLGECRGDVAVRCTGAGEGPRRVTRTRCNLLGQTCGTGDDGQVACVDP</sequence>
<evidence type="ECO:0000259" key="3">
    <source>
        <dbReference type="PROSITE" id="PS50240"/>
    </source>
</evidence>
<protein>
    <recommendedName>
        <fullName evidence="3">Peptidase S1 domain-containing protein</fullName>
    </recommendedName>
</protein>
<evidence type="ECO:0000256" key="2">
    <source>
        <dbReference type="SAM" id="MobiDB-lite"/>
    </source>
</evidence>
<accession>A0A0F6SDT1</accession>
<name>A0A0F6SDT1_9BACT</name>
<organism evidence="4 5">
    <name type="scientific">Sandaracinus amylolyticus</name>
    <dbReference type="NCBI Taxonomy" id="927083"/>
    <lineage>
        <taxon>Bacteria</taxon>
        <taxon>Pseudomonadati</taxon>
        <taxon>Myxococcota</taxon>
        <taxon>Polyangia</taxon>
        <taxon>Polyangiales</taxon>
        <taxon>Sandaracinaceae</taxon>
        <taxon>Sandaracinus</taxon>
    </lineage>
</organism>
<dbReference type="Pfam" id="PF00089">
    <property type="entry name" value="Trypsin"/>
    <property type="match status" value="2"/>
</dbReference>
<evidence type="ECO:0000313" key="4">
    <source>
        <dbReference type="EMBL" id="AKF03984.1"/>
    </source>
</evidence>
<dbReference type="PROSITE" id="PS50240">
    <property type="entry name" value="TRYPSIN_DOM"/>
    <property type="match status" value="1"/>
</dbReference>
<reference evidence="4 5" key="1">
    <citation type="submission" date="2015-03" db="EMBL/GenBank/DDBJ databases">
        <title>Genome assembly of Sandaracinus amylolyticus DSM 53668.</title>
        <authorList>
            <person name="Sharma G."/>
            <person name="Subramanian S."/>
        </authorList>
    </citation>
    <scope>NUCLEOTIDE SEQUENCE [LARGE SCALE GENOMIC DNA]</scope>
    <source>
        <strain evidence="4 5">DSM 53668</strain>
    </source>
</reference>
<dbReference type="GO" id="GO:0006508">
    <property type="term" value="P:proteolysis"/>
    <property type="evidence" value="ECO:0007669"/>
    <property type="project" value="InterPro"/>
</dbReference>
<feature type="region of interest" description="Disordered" evidence="2">
    <location>
        <begin position="229"/>
        <end position="271"/>
    </location>
</feature>
<evidence type="ECO:0000313" key="5">
    <source>
        <dbReference type="Proteomes" id="UP000034883"/>
    </source>
</evidence>
<dbReference type="InterPro" id="IPR043504">
    <property type="entry name" value="Peptidase_S1_PA_chymotrypsin"/>
</dbReference>
<dbReference type="Gene3D" id="2.40.10.10">
    <property type="entry name" value="Trypsin-like serine proteases"/>
    <property type="match status" value="2"/>
</dbReference>
<dbReference type="AlphaFoldDB" id="A0A0F6SDT1"/>
<dbReference type="SMART" id="SM00020">
    <property type="entry name" value="Tryp_SPc"/>
    <property type="match status" value="1"/>
</dbReference>
<dbReference type="SUPFAM" id="SSF50494">
    <property type="entry name" value="Trypsin-like serine proteases"/>
    <property type="match status" value="1"/>
</dbReference>
<dbReference type="EMBL" id="CP011125">
    <property type="protein sequence ID" value="AKF03984.1"/>
    <property type="molecule type" value="Genomic_DNA"/>
</dbReference>
<dbReference type="InterPro" id="IPR001254">
    <property type="entry name" value="Trypsin_dom"/>
</dbReference>
<dbReference type="PANTHER" id="PTHR24253:SF153">
    <property type="entry name" value="SERINE PROTEASE HEPSIN"/>
    <property type="match status" value="1"/>
</dbReference>
<proteinExistence type="predicted"/>
<dbReference type="PANTHER" id="PTHR24253">
    <property type="entry name" value="TRANSMEMBRANE PROTEASE SERINE"/>
    <property type="match status" value="1"/>
</dbReference>
<keyword evidence="5" id="KW-1185">Reference proteome</keyword>
<dbReference type="GO" id="GO:0004252">
    <property type="term" value="F:serine-type endopeptidase activity"/>
    <property type="evidence" value="ECO:0007669"/>
    <property type="project" value="InterPro"/>
</dbReference>
<gene>
    <name evidence="4" type="ORF">DB32_001133</name>
</gene>
<feature type="domain" description="Peptidase S1" evidence="3">
    <location>
        <begin position="31"/>
        <end position="360"/>
    </location>
</feature>
<dbReference type="KEGG" id="samy:DB32_001133"/>
<evidence type="ECO:0000256" key="1">
    <source>
        <dbReference type="ARBA" id="ARBA00023157"/>
    </source>
</evidence>